<dbReference type="Proteomes" id="UP000652761">
    <property type="component" value="Unassembled WGS sequence"/>
</dbReference>
<organism evidence="2 3">
    <name type="scientific">Colocasia esculenta</name>
    <name type="common">Wild taro</name>
    <name type="synonym">Arum esculentum</name>
    <dbReference type="NCBI Taxonomy" id="4460"/>
    <lineage>
        <taxon>Eukaryota</taxon>
        <taxon>Viridiplantae</taxon>
        <taxon>Streptophyta</taxon>
        <taxon>Embryophyta</taxon>
        <taxon>Tracheophyta</taxon>
        <taxon>Spermatophyta</taxon>
        <taxon>Magnoliopsida</taxon>
        <taxon>Liliopsida</taxon>
        <taxon>Araceae</taxon>
        <taxon>Aroideae</taxon>
        <taxon>Colocasieae</taxon>
        <taxon>Colocasia</taxon>
    </lineage>
</organism>
<proteinExistence type="predicted"/>
<dbReference type="EMBL" id="NMUH01000805">
    <property type="protein sequence ID" value="MQL85070.1"/>
    <property type="molecule type" value="Genomic_DNA"/>
</dbReference>
<protein>
    <submittedName>
        <fullName evidence="2">Uncharacterized protein</fullName>
    </submittedName>
</protein>
<gene>
    <name evidence="2" type="ORF">Taro_017585</name>
</gene>
<sequence>MLDASLSQIVSTHVPVRTHLNPTAFPLLLSTNPLSVPTKFLLHLSNFIKAPKMTARQGGKWKDSEPDSSERRTNVRNDHGKWSDENATGPSKDHDKRSGQVARTQWCDLSCSERERYCVTTDPENAAYRAVAFSGPALESEREKNNAFDCDLDTGLELEEHGLKLGQAFSPRIPLLLGLLSLSSKPQQCVRTSCEAWWAGHWAQSAHRSCGCERDGGLRRDLNVTAPGVAFLLQLFGGRHLHGCRMSLARQSSDIGLGKATVTLVAIRSRRGCTSRSQPLCIFKRVLAGQSWGKLCSAHEELLWWFWAIRGFGGLFSTLSSRGHRLKWGRRYAIVGLRILREGRVFYLDLNGDPRSFSQIRVFACKGDSPGRRVFNATARCIAFWFGKRHIKGSRPDGDQGFCRDNVATALPVAFWFSVAASMIGGASALVTLMERIAHKSRFDPFEVCPGVGTVMTAVVPVPRVDNDLWWYIVYQSFLVLTWNCVSWRSCGIRASCEAWWAGRWAQSAHRSCGCERDGGLRHDLNAMALGVAFLLPLFGECRLQGCRMSLAGQSSDVSLGKAMVT</sequence>
<evidence type="ECO:0000313" key="3">
    <source>
        <dbReference type="Proteomes" id="UP000652761"/>
    </source>
</evidence>
<dbReference type="AlphaFoldDB" id="A0A843UTP4"/>
<name>A0A843UTP4_COLES</name>
<feature type="region of interest" description="Disordered" evidence="1">
    <location>
        <begin position="53"/>
        <end position="99"/>
    </location>
</feature>
<evidence type="ECO:0000256" key="1">
    <source>
        <dbReference type="SAM" id="MobiDB-lite"/>
    </source>
</evidence>
<keyword evidence="3" id="KW-1185">Reference proteome</keyword>
<comment type="caution">
    <text evidence="2">The sequence shown here is derived from an EMBL/GenBank/DDBJ whole genome shotgun (WGS) entry which is preliminary data.</text>
</comment>
<reference evidence="2" key="1">
    <citation type="submission" date="2017-07" db="EMBL/GenBank/DDBJ databases">
        <title>Taro Niue Genome Assembly and Annotation.</title>
        <authorList>
            <person name="Atibalentja N."/>
            <person name="Keating K."/>
            <person name="Fields C.J."/>
        </authorList>
    </citation>
    <scope>NUCLEOTIDE SEQUENCE</scope>
    <source>
        <strain evidence="2">Niue_2</strain>
        <tissue evidence="2">Leaf</tissue>
    </source>
</reference>
<evidence type="ECO:0000313" key="2">
    <source>
        <dbReference type="EMBL" id="MQL85070.1"/>
    </source>
</evidence>
<accession>A0A843UTP4</accession>
<feature type="compositionally biased region" description="Basic and acidic residues" evidence="1">
    <location>
        <begin position="60"/>
        <end position="84"/>
    </location>
</feature>